<reference evidence="2 3" key="1">
    <citation type="submission" date="2018-09" db="EMBL/GenBank/DDBJ databases">
        <title>Sphingomonas peninsula sp. nov., isolated from fildes peninsula, Antarctic soil.</title>
        <authorList>
            <person name="Yingchao G."/>
        </authorList>
    </citation>
    <scope>NUCLEOTIDE SEQUENCE [LARGE SCALE GENOMIC DNA]</scope>
    <source>
        <strain evidence="2 3">YZ-8</strain>
    </source>
</reference>
<evidence type="ECO:0000313" key="3">
    <source>
        <dbReference type="Proteomes" id="UP000276254"/>
    </source>
</evidence>
<evidence type="ECO:0000259" key="1">
    <source>
        <dbReference type="Pfam" id="PF09995"/>
    </source>
</evidence>
<dbReference type="PANTHER" id="PTHR36151:SF3">
    <property type="entry name" value="ER-BOUND OXYGENASE MPAB_MPAB'_RUBBER OXYGENASE CATALYTIC DOMAIN-CONTAINING PROTEIN"/>
    <property type="match status" value="1"/>
</dbReference>
<protein>
    <submittedName>
        <fullName evidence="2">DUF2236 domain-containing protein</fullName>
    </submittedName>
</protein>
<gene>
    <name evidence="2" type="ORF">D3Y57_07330</name>
</gene>
<dbReference type="RefSeq" id="WP_121152446.1">
    <property type="nucleotide sequence ID" value="NZ_CP032829.1"/>
</dbReference>
<keyword evidence="3" id="KW-1185">Reference proteome</keyword>
<dbReference type="Pfam" id="PF09995">
    <property type="entry name" value="MPAB_Lcp_cat"/>
    <property type="match status" value="1"/>
</dbReference>
<sequence length="281" mass="30989">MLSLLPLSEKLKQTIRHRVTALFNDTERGQVPVVRSPDAFLASSSVAWRVHGDVASMMVGGIASLLLQMLHPAVLAGVWDHSNFRQDMHGRLRRTARFITLTTYGNHADATAIIHRVRTIHSHVTGILPDGTPYSANDPALLAWVHVTETMSFLEAYIRYTEPLMSAADQDRYFAEMAPIGEMLGARDLPRSRAQAKALVIATRPELKADQRTRQIARLILAPPGSALIGNASRALASQAAVDLLPSWARTMHNFSVPILRVPIVRAGTLGIAQTLRWAFR</sequence>
<dbReference type="OrthoDB" id="108890at2"/>
<evidence type="ECO:0000313" key="2">
    <source>
        <dbReference type="EMBL" id="AYJ85821.1"/>
    </source>
</evidence>
<feature type="domain" description="ER-bound oxygenase mpaB/mpaB'/Rubber oxygenase catalytic" evidence="1">
    <location>
        <begin position="48"/>
        <end position="256"/>
    </location>
</feature>
<name>A0A494TJ81_SPHPE</name>
<proteinExistence type="predicted"/>
<dbReference type="InterPro" id="IPR018713">
    <property type="entry name" value="MPAB/Lcp_cat_dom"/>
</dbReference>
<dbReference type="Proteomes" id="UP000276254">
    <property type="component" value="Chromosome"/>
</dbReference>
<accession>A0A494TJ81</accession>
<organism evidence="2 3">
    <name type="scientific">Sphingomonas paeninsulae</name>
    <dbReference type="NCBI Taxonomy" id="2319844"/>
    <lineage>
        <taxon>Bacteria</taxon>
        <taxon>Pseudomonadati</taxon>
        <taxon>Pseudomonadota</taxon>
        <taxon>Alphaproteobacteria</taxon>
        <taxon>Sphingomonadales</taxon>
        <taxon>Sphingomonadaceae</taxon>
        <taxon>Sphingomonas</taxon>
    </lineage>
</organism>
<dbReference type="PANTHER" id="PTHR36151">
    <property type="entry name" value="BLR2777 PROTEIN"/>
    <property type="match status" value="1"/>
</dbReference>
<dbReference type="EMBL" id="CP032829">
    <property type="protein sequence ID" value="AYJ85821.1"/>
    <property type="molecule type" value="Genomic_DNA"/>
</dbReference>
<dbReference type="AlphaFoldDB" id="A0A494TJ81"/>
<dbReference type="KEGG" id="spha:D3Y57_07330"/>
<dbReference type="GO" id="GO:0016491">
    <property type="term" value="F:oxidoreductase activity"/>
    <property type="evidence" value="ECO:0007669"/>
    <property type="project" value="InterPro"/>
</dbReference>